<dbReference type="Pfam" id="PF00156">
    <property type="entry name" value="Pribosyltran"/>
    <property type="match status" value="1"/>
</dbReference>
<evidence type="ECO:0000259" key="7">
    <source>
        <dbReference type="Pfam" id="PF00156"/>
    </source>
</evidence>
<evidence type="ECO:0000256" key="5">
    <source>
        <dbReference type="ARBA" id="ARBA00022975"/>
    </source>
</evidence>
<feature type="binding site" evidence="6">
    <location>
        <position position="102"/>
    </location>
    <ligand>
        <name>5-phospho-alpha-D-ribose 1-diphosphate</name>
        <dbReference type="ChEBI" id="CHEBI:58017"/>
        <note>ligand shared between dimeric partners</note>
    </ligand>
</feature>
<evidence type="ECO:0000313" key="9">
    <source>
        <dbReference type="Proteomes" id="UP000542353"/>
    </source>
</evidence>
<dbReference type="GO" id="GO:0019856">
    <property type="term" value="P:pyrimidine nucleobase biosynthetic process"/>
    <property type="evidence" value="ECO:0007669"/>
    <property type="project" value="TreeGrafter"/>
</dbReference>
<organism evidence="8 9">
    <name type="scientific">Rhodopseudomonas rhenobacensis</name>
    <dbReference type="NCBI Taxonomy" id="87461"/>
    <lineage>
        <taxon>Bacteria</taxon>
        <taxon>Pseudomonadati</taxon>
        <taxon>Pseudomonadota</taxon>
        <taxon>Alphaproteobacteria</taxon>
        <taxon>Hyphomicrobiales</taxon>
        <taxon>Nitrobacteraceae</taxon>
        <taxon>Rhodopseudomonas</taxon>
    </lineage>
</organism>
<keyword evidence="9" id="KW-1185">Reference proteome</keyword>
<dbReference type="GO" id="GO:0044205">
    <property type="term" value="P:'de novo' UMP biosynthetic process"/>
    <property type="evidence" value="ECO:0007669"/>
    <property type="project" value="UniProtKB-UniRule"/>
</dbReference>
<dbReference type="HAMAP" id="MF_01208">
    <property type="entry name" value="PyrE"/>
    <property type="match status" value="1"/>
</dbReference>
<evidence type="ECO:0000256" key="1">
    <source>
        <dbReference type="ARBA" id="ARBA00004889"/>
    </source>
</evidence>
<evidence type="ECO:0000313" key="8">
    <source>
        <dbReference type="EMBL" id="MBB5045273.1"/>
    </source>
</evidence>
<reference evidence="8 9" key="1">
    <citation type="submission" date="2020-08" db="EMBL/GenBank/DDBJ databases">
        <title>Genomic Encyclopedia of Type Strains, Phase IV (KMG-IV): sequencing the most valuable type-strain genomes for metagenomic binning, comparative biology and taxonomic classification.</title>
        <authorList>
            <person name="Goeker M."/>
        </authorList>
    </citation>
    <scope>NUCLEOTIDE SEQUENCE [LARGE SCALE GENOMIC DNA]</scope>
    <source>
        <strain evidence="8 9">DSM 12706</strain>
    </source>
</reference>
<feature type="binding site" description="in other chain" evidence="6">
    <location>
        <begin position="128"/>
        <end position="136"/>
    </location>
    <ligand>
        <name>5-phospho-alpha-D-ribose 1-diphosphate</name>
        <dbReference type="ChEBI" id="CHEBI:58017"/>
        <note>ligand shared between dimeric partners</note>
    </ligand>
</feature>
<dbReference type="InterPro" id="IPR000836">
    <property type="entry name" value="PRTase_dom"/>
</dbReference>
<dbReference type="RefSeq" id="WP_184252931.1">
    <property type="nucleotide sequence ID" value="NZ_JACHIH010000001.1"/>
</dbReference>
<comment type="caution">
    <text evidence="8">The sequence shown here is derived from an EMBL/GenBank/DDBJ whole genome shotgun (WGS) entry which is preliminary data.</text>
</comment>
<dbReference type="Gene3D" id="3.40.50.2020">
    <property type="match status" value="1"/>
</dbReference>
<comment type="function">
    <text evidence="6">Catalyzes the transfer of a ribosyl phosphate group from 5-phosphoribose 1-diphosphate to orotate, leading to the formation of orotidine monophosphate (OMP).</text>
</comment>
<feature type="binding site" evidence="6">
    <location>
        <position position="132"/>
    </location>
    <ligand>
        <name>orotate</name>
        <dbReference type="ChEBI" id="CHEBI:30839"/>
    </ligand>
</feature>
<comment type="cofactor">
    <cofactor evidence="6">
        <name>Mg(2+)</name>
        <dbReference type="ChEBI" id="CHEBI:18420"/>
    </cofactor>
</comment>
<dbReference type="Proteomes" id="UP000542353">
    <property type="component" value="Unassembled WGS sequence"/>
</dbReference>
<comment type="catalytic activity">
    <reaction evidence="6">
        <text>orotidine 5'-phosphate + diphosphate = orotate + 5-phospho-alpha-D-ribose 1-diphosphate</text>
        <dbReference type="Rhea" id="RHEA:10380"/>
        <dbReference type="ChEBI" id="CHEBI:30839"/>
        <dbReference type="ChEBI" id="CHEBI:33019"/>
        <dbReference type="ChEBI" id="CHEBI:57538"/>
        <dbReference type="ChEBI" id="CHEBI:58017"/>
        <dbReference type="EC" id="2.4.2.10"/>
    </reaction>
</comment>
<keyword evidence="5 6" id="KW-0665">Pyrimidine biosynthesis</keyword>
<evidence type="ECO:0000256" key="6">
    <source>
        <dbReference type="HAMAP-Rule" id="MF_01208"/>
    </source>
</evidence>
<feature type="domain" description="Phosphoribosyltransferase" evidence="7">
    <location>
        <begin position="45"/>
        <end position="164"/>
    </location>
</feature>
<feature type="binding site" evidence="6">
    <location>
        <position position="104"/>
    </location>
    <ligand>
        <name>5-phospho-alpha-D-ribose 1-diphosphate</name>
        <dbReference type="ChEBI" id="CHEBI:58017"/>
        <note>ligand shared between dimeric partners</note>
    </ligand>
</feature>
<gene>
    <name evidence="6" type="primary">pyrE</name>
    <name evidence="8" type="ORF">HNR60_000002</name>
</gene>
<accession>A0A7W8DWW4</accession>
<dbReference type="InterPro" id="IPR023031">
    <property type="entry name" value="OPRT"/>
</dbReference>
<protein>
    <recommendedName>
        <fullName evidence="2 6">Orotate phosphoribosyltransferase</fullName>
        <shortName evidence="6">OPRT</shortName>
        <shortName evidence="6">OPRTase</shortName>
        <ecNumber evidence="2 6">2.4.2.10</ecNumber>
    </recommendedName>
</protein>
<dbReference type="EC" id="2.4.2.10" evidence="2 6"/>
<dbReference type="NCBIfam" id="TIGR00336">
    <property type="entry name" value="pyrE"/>
    <property type="match status" value="1"/>
</dbReference>
<dbReference type="GO" id="GO:0004588">
    <property type="term" value="F:orotate phosphoribosyltransferase activity"/>
    <property type="evidence" value="ECO:0007669"/>
    <property type="project" value="UniProtKB-UniRule"/>
</dbReference>
<dbReference type="UniPathway" id="UPA00070">
    <property type="reaction ID" value="UER00119"/>
</dbReference>
<evidence type="ECO:0000256" key="2">
    <source>
        <dbReference type="ARBA" id="ARBA00011971"/>
    </source>
</evidence>
<sequence length="187" mass="20041">MSKSASRARLADIIRARSFGRGEITLASGRKSDFYFNLKPTMLDPEGAALLAELTFEALREDNVDYIGGLEMGAVPLAGAIAQLSWLKNHPIAAFFVRKKPKEHGARLSVEGLSKTETLQGKRVVIVEDVTTTGGSAIKAAESVREAGGVIVLVLTMVDREEGATEAFAAAGLPFRSLYKASEFLKA</sequence>
<comment type="caution">
    <text evidence="6">Lacks conserved residue(s) required for the propagation of feature annotation.</text>
</comment>
<proteinExistence type="inferred from homology"/>
<dbReference type="InterPro" id="IPR004467">
    <property type="entry name" value="Or_phspho_trans_dom"/>
</dbReference>
<dbReference type="EMBL" id="JACHIH010000001">
    <property type="protein sequence ID" value="MBB5045273.1"/>
    <property type="molecule type" value="Genomic_DNA"/>
</dbReference>
<feature type="binding site" description="in other chain" evidence="6">
    <location>
        <position position="99"/>
    </location>
    <ligand>
        <name>5-phospho-alpha-D-ribose 1-diphosphate</name>
        <dbReference type="ChEBI" id="CHEBI:58017"/>
        <note>ligand shared between dimeric partners</note>
    </ligand>
</feature>
<feature type="binding site" evidence="6">
    <location>
        <position position="160"/>
    </location>
    <ligand>
        <name>orotate</name>
        <dbReference type="ChEBI" id="CHEBI:30839"/>
    </ligand>
</feature>
<comment type="similarity">
    <text evidence="6">Belongs to the purine/pyrimidine phosphoribosyltransferase family. PyrE subfamily.</text>
</comment>
<dbReference type="SUPFAM" id="SSF53271">
    <property type="entry name" value="PRTase-like"/>
    <property type="match status" value="1"/>
</dbReference>
<keyword evidence="4 6" id="KW-0808">Transferase</keyword>
<feature type="binding site" evidence="6">
    <location>
        <position position="98"/>
    </location>
    <ligand>
        <name>5-phospho-alpha-D-ribose 1-diphosphate</name>
        <dbReference type="ChEBI" id="CHEBI:58017"/>
        <note>ligand shared between dimeric partners</note>
    </ligand>
</feature>
<evidence type="ECO:0000256" key="3">
    <source>
        <dbReference type="ARBA" id="ARBA00022676"/>
    </source>
</evidence>
<dbReference type="PANTHER" id="PTHR19278:SF9">
    <property type="entry name" value="URIDINE 5'-MONOPHOSPHATE SYNTHASE"/>
    <property type="match status" value="1"/>
</dbReference>
<keyword evidence="3 6" id="KW-0328">Glycosyltransferase</keyword>
<dbReference type="GO" id="GO:0000287">
    <property type="term" value="F:magnesium ion binding"/>
    <property type="evidence" value="ECO:0007669"/>
    <property type="project" value="UniProtKB-UniRule"/>
</dbReference>
<comment type="subunit">
    <text evidence="6">Homodimer.</text>
</comment>
<dbReference type="CDD" id="cd06223">
    <property type="entry name" value="PRTases_typeI"/>
    <property type="match status" value="1"/>
</dbReference>
<dbReference type="PANTHER" id="PTHR19278">
    <property type="entry name" value="OROTATE PHOSPHORIBOSYLTRANSFERASE"/>
    <property type="match status" value="1"/>
</dbReference>
<evidence type="ECO:0000256" key="4">
    <source>
        <dbReference type="ARBA" id="ARBA00022679"/>
    </source>
</evidence>
<name>A0A7W8DWW4_9BRAD</name>
<keyword evidence="6" id="KW-0460">Magnesium</keyword>
<dbReference type="InterPro" id="IPR029057">
    <property type="entry name" value="PRTase-like"/>
</dbReference>
<dbReference type="AlphaFoldDB" id="A0A7W8DWW4"/>
<comment type="pathway">
    <text evidence="1 6">Pyrimidine metabolism; UMP biosynthesis via de novo pathway; UMP from orotate: step 1/2.</text>
</comment>